<dbReference type="GO" id="GO:0005525">
    <property type="term" value="F:GTP binding"/>
    <property type="evidence" value="ECO:0007669"/>
    <property type="project" value="UniProtKB-KW"/>
</dbReference>
<dbReference type="OrthoDB" id="342024at2759"/>
<keyword evidence="1" id="KW-0547">Nucleotide-binding</keyword>
<dbReference type="EMBL" id="SNRW01025237">
    <property type="protein sequence ID" value="KAA6361658.1"/>
    <property type="molecule type" value="Genomic_DNA"/>
</dbReference>
<feature type="domain" description="Tr-type G" evidence="4">
    <location>
        <begin position="50"/>
        <end position="89"/>
    </location>
</feature>
<reference evidence="5 6" key="1">
    <citation type="submission" date="2019-03" db="EMBL/GenBank/DDBJ databases">
        <title>Single cell metagenomics reveals metabolic interactions within the superorganism composed of flagellate Streblomastix strix and complex community of Bacteroidetes bacteria on its surface.</title>
        <authorList>
            <person name="Treitli S.C."/>
            <person name="Kolisko M."/>
            <person name="Husnik F."/>
            <person name="Keeling P."/>
            <person name="Hampl V."/>
        </authorList>
    </citation>
    <scope>NUCLEOTIDE SEQUENCE [LARGE SCALE GENOMIC DNA]</scope>
    <source>
        <strain evidence="5">ST1C</strain>
    </source>
</reference>
<feature type="compositionally biased region" description="Basic and acidic residues" evidence="3">
    <location>
        <begin position="1"/>
        <end position="24"/>
    </location>
</feature>
<dbReference type="PANTHER" id="PTHR23115">
    <property type="entry name" value="TRANSLATION FACTOR"/>
    <property type="match status" value="1"/>
</dbReference>
<dbReference type="Gene3D" id="3.40.50.300">
    <property type="entry name" value="P-loop containing nucleotide triphosphate hydrolases"/>
    <property type="match status" value="1"/>
</dbReference>
<evidence type="ECO:0000313" key="6">
    <source>
        <dbReference type="Proteomes" id="UP000324800"/>
    </source>
</evidence>
<evidence type="ECO:0000259" key="4">
    <source>
        <dbReference type="Pfam" id="PF00009"/>
    </source>
</evidence>
<dbReference type="GO" id="GO:0003924">
    <property type="term" value="F:GTPase activity"/>
    <property type="evidence" value="ECO:0007669"/>
    <property type="project" value="InterPro"/>
</dbReference>
<keyword evidence="2" id="KW-0342">GTP-binding</keyword>
<protein>
    <recommendedName>
        <fullName evidence="4">Tr-type G domain-containing protein</fullName>
    </recommendedName>
</protein>
<comment type="caution">
    <text evidence="5">The sequence shown here is derived from an EMBL/GenBank/DDBJ whole genome shotgun (WGS) entry which is preliminary data.</text>
</comment>
<evidence type="ECO:0000313" key="5">
    <source>
        <dbReference type="EMBL" id="KAA6361658.1"/>
    </source>
</evidence>
<evidence type="ECO:0000256" key="2">
    <source>
        <dbReference type="ARBA" id="ARBA00023134"/>
    </source>
</evidence>
<evidence type="ECO:0000256" key="3">
    <source>
        <dbReference type="SAM" id="MobiDB-lite"/>
    </source>
</evidence>
<dbReference type="SUPFAM" id="SSF52540">
    <property type="entry name" value="P-loop containing nucleoside triphosphate hydrolases"/>
    <property type="match status" value="1"/>
</dbReference>
<organism evidence="5 6">
    <name type="scientific">Streblomastix strix</name>
    <dbReference type="NCBI Taxonomy" id="222440"/>
    <lineage>
        <taxon>Eukaryota</taxon>
        <taxon>Metamonada</taxon>
        <taxon>Preaxostyla</taxon>
        <taxon>Oxymonadida</taxon>
        <taxon>Streblomastigidae</taxon>
        <taxon>Streblomastix</taxon>
    </lineage>
</organism>
<sequence>MTEKERKISPEKEKEKDIPDKKGSEDEDELGDEEEDNEIFAVEGADKRKRCNIVFIGHVDSGKSTTCGHILQLKKMVDQRTMEKNIRESEKKGTEGQKFAFILDELEYLSPSFSYSLSIASSLFLTSFSSCSAATDTEYA</sequence>
<dbReference type="Pfam" id="PF00009">
    <property type="entry name" value="GTP_EFTU"/>
    <property type="match status" value="1"/>
</dbReference>
<dbReference type="InterPro" id="IPR027417">
    <property type="entry name" value="P-loop_NTPase"/>
</dbReference>
<proteinExistence type="predicted"/>
<dbReference type="InterPro" id="IPR000795">
    <property type="entry name" value="T_Tr_GTP-bd_dom"/>
</dbReference>
<gene>
    <name evidence="5" type="ORF">EZS28_042814</name>
</gene>
<feature type="region of interest" description="Disordered" evidence="3">
    <location>
        <begin position="1"/>
        <end position="39"/>
    </location>
</feature>
<evidence type="ECO:0000256" key="1">
    <source>
        <dbReference type="ARBA" id="ARBA00022741"/>
    </source>
</evidence>
<name>A0A5J4TTZ0_9EUKA</name>
<feature type="compositionally biased region" description="Acidic residues" evidence="3">
    <location>
        <begin position="25"/>
        <end position="38"/>
    </location>
</feature>
<dbReference type="AlphaFoldDB" id="A0A5J4TTZ0"/>
<dbReference type="InterPro" id="IPR050100">
    <property type="entry name" value="TRAFAC_GTPase_members"/>
</dbReference>
<dbReference type="Proteomes" id="UP000324800">
    <property type="component" value="Unassembled WGS sequence"/>
</dbReference>
<accession>A0A5J4TTZ0</accession>